<feature type="transmembrane region" description="Helical" evidence="1">
    <location>
        <begin position="318"/>
        <end position="340"/>
    </location>
</feature>
<keyword evidence="1" id="KW-0812">Transmembrane</keyword>
<feature type="transmembrane region" description="Helical" evidence="1">
    <location>
        <begin position="648"/>
        <end position="673"/>
    </location>
</feature>
<reference evidence="2 3" key="1">
    <citation type="submission" date="2015-02" db="EMBL/GenBank/DDBJ databases">
        <title>Evolution of amylase-binding proteins of oral streptococcal species.</title>
        <authorList>
            <person name="Haase E.M."/>
        </authorList>
    </citation>
    <scope>NUCLEOTIDE SEQUENCE [LARGE SCALE GENOMIC DNA]</scope>
    <source>
        <strain evidence="2 3">UC921A</strain>
    </source>
</reference>
<proteinExistence type="predicted"/>
<dbReference type="RefSeq" id="WP_045613437.1">
    <property type="nucleotide sequence ID" value="NZ_JYGT01000004.1"/>
</dbReference>
<dbReference type="OrthoDB" id="1688509at2"/>
<accession>A0A0F2E4B0</accession>
<evidence type="ECO:0000256" key="1">
    <source>
        <dbReference type="SAM" id="Phobius"/>
    </source>
</evidence>
<dbReference type="EMBL" id="JYGT01000004">
    <property type="protein sequence ID" value="KJQ78128.1"/>
    <property type="molecule type" value="Genomic_DNA"/>
</dbReference>
<keyword evidence="1" id="KW-1133">Transmembrane helix</keyword>
<keyword evidence="1" id="KW-0472">Membrane</keyword>
<feature type="transmembrane region" description="Helical" evidence="1">
    <location>
        <begin position="593"/>
        <end position="611"/>
    </location>
</feature>
<dbReference type="AlphaFoldDB" id="A0A0F2E4B0"/>
<feature type="transmembrane region" description="Helical" evidence="1">
    <location>
        <begin position="685"/>
        <end position="705"/>
    </location>
</feature>
<dbReference type="Proteomes" id="UP000033489">
    <property type="component" value="Unassembled WGS sequence"/>
</dbReference>
<sequence>MKKTVGILVILLIIVIGIGKFFYSDGMFLNIFIKEFNTTVNIVTKPEIADKTIIELQKIANKNDLSFIKEEYIPKNSRFDKQKIKIYIHLNDSEWFKKSFRNISIADSKDKLNDFENVKSMSLLTSKDISLIPFENVSKEKVNGDYHVRGTEVNINKFIEEINQNEKLKTEVVVNPDFIVSSQFTKKQAYLYILTIFIIFVATVFCLIIYNGMLSKELSISILLGYDKLTLAIAKVLNILAIPAIVGLVLTIGIIEYLVAPSDILGFMISMKTILILVAFIIGGLISIEFILIYLKLKGINVIASLKGYRRSYHRSSFFIKTGSIVMVLYLAIVSILGLADYLSMKQYIPTWERSKNYANIACAWSWSYAKDDDKFHEIVIPKLNNLWNSLDDSGAILFNAPNVRKEGKNDDEEYLNQQPFQGNYAYVNKNYLHIANLLDKDTNKIEQYKIHENEWIVFVPEDVKITEFDKEKIHEDHIFQNIKKQGTITETYVRLKDNQSVFSFDSGKRIDEADLKNYVLVAVNGKELLPDYGIKLSSLVNGQLHPYVKEPSRGYESLKDIIEETESEPFILYISSVYDDIVSRIDEYKMEASIYVIDLVLSIIILATLLKIDKETYFYNHGQRIDVSRLLGYGFFDIHHKKIIENIVGYIISIITLFMVIMVTGVTSYVGQFIPSDGWSMSKLLISLIIGICGSFICFGIEILQLKKSERNIVLRLKEGC</sequence>
<evidence type="ECO:0000313" key="3">
    <source>
        <dbReference type="Proteomes" id="UP000033489"/>
    </source>
</evidence>
<comment type="caution">
    <text evidence="2">The sequence shown here is derived from an EMBL/GenBank/DDBJ whole genome shotgun (WGS) entry which is preliminary data.</text>
</comment>
<feature type="transmembrane region" description="Helical" evidence="1">
    <location>
        <begin position="274"/>
        <end position="297"/>
    </location>
</feature>
<gene>
    <name evidence="2" type="ORF">TZ94_00246</name>
</gene>
<protein>
    <submittedName>
        <fullName evidence="2">Uncharacterized protein</fullName>
    </submittedName>
</protein>
<name>A0A0F2E4B0_9STRE</name>
<dbReference type="PATRIC" id="fig|28037.216.peg.238"/>
<evidence type="ECO:0000313" key="2">
    <source>
        <dbReference type="EMBL" id="KJQ78128.1"/>
    </source>
</evidence>
<feature type="transmembrane region" description="Helical" evidence="1">
    <location>
        <begin position="189"/>
        <end position="210"/>
    </location>
</feature>
<feature type="transmembrane region" description="Helical" evidence="1">
    <location>
        <begin position="231"/>
        <end position="254"/>
    </location>
</feature>
<organism evidence="2 3">
    <name type="scientific">Streptococcus infantis</name>
    <dbReference type="NCBI Taxonomy" id="68892"/>
    <lineage>
        <taxon>Bacteria</taxon>
        <taxon>Bacillati</taxon>
        <taxon>Bacillota</taxon>
        <taxon>Bacilli</taxon>
        <taxon>Lactobacillales</taxon>
        <taxon>Streptococcaceae</taxon>
        <taxon>Streptococcus</taxon>
    </lineage>
</organism>